<dbReference type="Pfam" id="PF03976">
    <property type="entry name" value="PPK2"/>
    <property type="match status" value="1"/>
</dbReference>
<dbReference type="EMBL" id="AFBQ01000172">
    <property type="protein sequence ID" value="EHY31375.1"/>
    <property type="molecule type" value="Genomic_DNA"/>
</dbReference>
<dbReference type="GO" id="GO:0008976">
    <property type="term" value="F:polyphosphate kinase activity"/>
    <property type="evidence" value="ECO:0007669"/>
    <property type="project" value="UniProtKB-UniRule"/>
</dbReference>
<organism evidence="7 8">
    <name type="scientific">Sutterella parvirubra YIT 11816</name>
    <dbReference type="NCBI Taxonomy" id="762967"/>
    <lineage>
        <taxon>Bacteria</taxon>
        <taxon>Pseudomonadati</taxon>
        <taxon>Pseudomonadota</taxon>
        <taxon>Betaproteobacteria</taxon>
        <taxon>Burkholderiales</taxon>
        <taxon>Sutterellaceae</taxon>
        <taxon>Sutterella</taxon>
    </lineage>
</organism>
<dbReference type="EC" id="2.7.4.-" evidence="4"/>
<dbReference type="InterPro" id="IPR022488">
    <property type="entry name" value="PPK2-related"/>
</dbReference>
<evidence type="ECO:0000256" key="1">
    <source>
        <dbReference type="ARBA" id="ARBA00009924"/>
    </source>
</evidence>
<comment type="similarity">
    <text evidence="1 4">Belongs to the polyphosphate kinase 2 (PPK2) family. Class I subfamily.</text>
</comment>
<dbReference type="STRING" id="762967.HMPREF9440_01247"/>
<dbReference type="PATRIC" id="fig|762967.3.peg.984"/>
<evidence type="ECO:0000259" key="6">
    <source>
        <dbReference type="Pfam" id="PF03976"/>
    </source>
</evidence>
<comment type="caution">
    <text evidence="7">The sequence shown here is derived from an EMBL/GenBank/DDBJ whole genome shotgun (WGS) entry which is preliminary data.</text>
</comment>
<keyword evidence="3 4" id="KW-0418">Kinase</keyword>
<dbReference type="NCBIfam" id="TIGR03707">
    <property type="entry name" value="PPK2_P_aer"/>
    <property type="match status" value="1"/>
</dbReference>
<dbReference type="OrthoDB" id="9775224at2"/>
<dbReference type="GO" id="GO:0006793">
    <property type="term" value="P:phosphorus metabolic process"/>
    <property type="evidence" value="ECO:0007669"/>
    <property type="project" value="InterPro"/>
</dbReference>
<keyword evidence="8" id="KW-1185">Reference proteome</keyword>
<dbReference type="InterPro" id="IPR027417">
    <property type="entry name" value="P-loop_NTPase"/>
</dbReference>
<dbReference type="Proteomes" id="UP000004956">
    <property type="component" value="Unassembled WGS sequence"/>
</dbReference>
<dbReference type="HOGENOM" id="CLU_621003_0_0_4"/>
<dbReference type="Gene3D" id="3.40.50.300">
    <property type="entry name" value="P-loop containing nucleotide triphosphate hydrolases"/>
    <property type="match status" value="1"/>
</dbReference>
<evidence type="ECO:0000256" key="4">
    <source>
        <dbReference type="RuleBase" id="RU369062"/>
    </source>
</evidence>
<accession>H3KET2</accession>
<sequence length="441" mass="50694">MPKDKIQESLDRLEDKLKLDQAVPVFETPKYAVSYIQNRLVEMKAASPEEAASRFYESISESERRGLFEALLIKEAEESGTFRKKLAAVYELSEGYAHGDYPYKNRYPAKLYEKELYELQVELLKLQEWVKSQKLRVVVIFEGRDTAGKGGTIRRFVENLNPRGARIVALAKPTEAEAGQWYFQRYVAQLPNPGEMCFFDRSWYNRAVVEPVMGFCSPEETKRFLNEVSFFERSLVQSGIILVKFWLSISKEEQLRRFKERQINPLKRWKLSPVDIASIDKWDAYTEAMQAMFRASDSLDAPWTVIRNEDKRRGRLNAIRVLLQSVDYEGRNMDHVGQIDPLIVGRAAMLLPNTANYLFTGAMNAAIVHPSLDDEEKSRRIEKLEEEVKSAVLGATDPAQKPEKTEKADKSEKPEKTDKAEKAEKKDKNGKAEKSEKSEKA</sequence>
<evidence type="ECO:0000256" key="2">
    <source>
        <dbReference type="ARBA" id="ARBA00022679"/>
    </source>
</evidence>
<evidence type="ECO:0000313" key="8">
    <source>
        <dbReference type="Proteomes" id="UP000004956"/>
    </source>
</evidence>
<feature type="compositionally biased region" description="Basic and acidic residues" evidence="5">
    <location>
        <begin position="400"/>
        <end position="441"/>
    </location>
</feature>
<feature type="domain" description="Polyphosphate kinase-2-related" evidence="6">
    <location>
        <begin position="111"/>
        <end position="330"/>
    </location>
</feature>
<dbReference type="PANTHER" id="PTHR34383:SF1">
    <property type="entry name" value="ADP-POLYPHOSPHATE PHOSPHOTRANSFERASE"/>
    <property type="match status" value="1"/>
</dbReference>
<evidence type="ECO:0000313" key="7">
    <source>
        <dbReference type="EMBL" id="EHY31375.1"/>
    </source>
</evidence>
<dbReference type="AlphaFoldDB" id="H3KET2"/>
<protein>
    <recommendedName>
        <fullName evidence="4">ADP/GDP-polyphosphate phosphotransferase</fullName>
        <ecNumber evidence="4">2.7.4.-</ecNumber>
    </recommendedName>
    <alternativeName>
        <fullName evidence="4">Polyphosphate kinase PPK2</fullName>
    </alternativeName>
</protein>
<dbReference type="PANTHER" id="PTHR34383">
    <property type="entry name" value="POLYPHOSPHATE:AMP PHOSPHOTRANSFERASE-RELATED"/>
    <property type="match status" value="1"/>
</dbReference>
<dbReference type="InterPro" id="IPR022486">
    <property type="entry name" value="PPK2_PA0141"/>
</dbReference>
<keyword evidence="2 4" id="KW-0808">Transferase</keyword>
<dbReference type="SUPFAM" id="SSF52540">
    <property type="entry name" value="P-loop containing nucleoside triphosphate hydrolases"/>
    <property type="match status" value="1"/>
</dbReference>
<evidence type="ECO:0000256" key="3">
    <source>
        <dbReference type="ARBA" id="ARBA00022777"/>
    </source>
</evidence>
<comment type="subunit">
    <text evidence="4">Homotetramer.</text>
</comment>
<comment type="function">
    <text evidence="4">Uses inorganic polyphosphate (polyP) as a donor to convert GDP to GTP or ADP to ATP.</text>
</comment>
<reference evidence="7 8" key="1">
    <citation type="submission" date="2011-11" db="EMBL/GenBank/DDBJ databases">
        <authorList>
            <person name="Weinstock G."/>
            <person name="Sodergren E."/>
            <person name="Clifton S."/>
            <person name="Fulton L."/>
            <person name="Fulton B."/>
            <person name="Courtney L."/>
            <person name="Fronick C."/>
            <person name="Harrison M."/>
            <person name="Strong C."/>
            <person name="Farmer C."/>
            <person name="Delahaunty K."/>
            <person name="Markovic C."/>
            <person name="Hall O."/>
            <person name="Minx P."/>
            <person name="Tomlinson C."/>
            <person name="Mitreva M."/>
            <person name="Hou S."/>
            <person name="Chen J."/>
            <person name="Wollam A."/>
            <person name="Pepin K.H."/>
            <person name="Johnson M."/>
            <person name="Bhonagiri V."/>
            <person name="Zhang X."/>
            <person name="Suruliraj S."/>
            <person name="Warren W."/>
            <person name="Chinwalla A."/>
            <person name="Mardis E.R."/>
            <person name="Wilson R.K."/>
        </authorList>
    </citation>
    <scope>NUCLEOTIDE SEQUENCE [LARGE SCALE GENOMIC DNA]</scope>
    <source>
        <strain evidence="7 8">YIT 11816</strain>
    </source>
</reference>
<feature type="region of interest" description="Disordered" evidence="5">
    <location>
        <begin position="384"/>
        <end position="441"/>
    </location>
</feature>
<proteinExistence type="inferred from homology"/>
<evidence type="ECO:0000256" key="5">
    <source>
        <dbReference type="SAM" id="MobiDB-lite"/>
    </source>
</evidence>
<dbReference type="RefSeq" id="WP_008542122.1">
    <property type="nucleotide sequence ID" value="NZ_JH604953.1"/>
</dbReference>
<gene>
    <name evidence="7" type="ORF">HMPREF9440_01247</name>
</gene>
<name>H3KET2_9BURK</name>